<keyword evidence="5" id="KW-0479">Metal-binding</keyword>
<name>A0A6P8GD86_CLUHA</name>
<sequence>MKAEAIDGIEKFISPGKGRGLRVTRAVGLGELLYACPAFAYVLSVGERGYRCEFCLTKKQTLAKCGKCKKAFYCNVGCQKSNKDGQRGASEKLLLMSELEAHLDEMDNERRQVNEMDISALHHFYSKHLDFPDHTHLLSIFSQVNCNGFNIEDEELTHLASAVYPDMALINHSCCPNVIVTYKGAVAEVRAVQEMKPGDEILTSYIDLLYPTDDRNERLRDAYYFTCCCPECSSRAKDKQKLKLRKLREAPPPEEVRDMLLYARKTIQEFRRVKGHQTDPSELLQMCELSLERMGAVFEDSNVFMLHMMYQAMGVCLYQGDWEGAARYGDKIIRPFSALYPAYSMNVSSMYLKLGRLYMGLEKPVMGVTMFKKALSIMEVAMGTDHHSIAELKREMQQK</sequence>
<evidence type="ECO:0000256" key="7">
    <source>
        <dbReference type="ARBA" id="ARBA00022833"/>
    </source>
</evidence>
<evidence type="ECO:0000259" key="9">
    <source>
        <dbReference type="PROSITE" id="PS50280"/>
    </source>
</evidence>
<dbReference type="Pfam" id="PF00856">
    <property type="entry name" value="SET"/>
    <property type="match status" value="1"/>
</dbReference>
<accession>A0A6P8GD86</accession>
<evidence type="ECO:0000256" key="1">
    <source>
        <dbReference type="ARBA" id="ARBA00012182"/>
    </source>
</evidence>
<reference evidence="11" key="1">
    <citation type="submission" date="2025-08" db="UniProtKB">
        <authorList>
            <consortium name="RefSeq"/>
        </authorList>
    </citation>
    <scope>IDENTIFICATION</scope>
</reference>
<dbReference type="Pfam" id="PF01753">
    <property type="entry name" value="zf-MYND"/>
    <property type="match status" value="1"/>
</dbReference>
<dbReference type="PANTHER" id="PTHR12197:SF290">
    <property type="entry name" value="N-LYSINE METHYLTRANSFERASE SMYD2-B"/>
    <property type="match status" value="1"/>
</dbReference>
<dbReference type="GeneID" id="105902702"/>
<keyword evidence="7" id="KW-0862">Zinc</keyword>
<dbReference type="InterPro" id="IPR011990">
    <property type="entry name" value="TPR-like_helical_dom_sf"/>
</dbReference>
<keyword evidence="6" id="KW-0863">Zinc-finger</keyword>
<dbReference type="AlphaFoldDB" id="A0A6P8GD86"/>
<dbReference type="EC" id="2.1.1.354" evidence="1"/>
<protein>
    <recommendedName>
        <fullName evidence="1">[histone H3]-lysine(4) N-trimethyltransferase</fullName>
        <ecNumber evidence="1">2.1.1.354</ecNumber>
    </recommendedName>
</protein>
<dbReference type="PANTHER" id="PTHR12197">
    <property type="entry name" value="HISTONE-LYSINE N-METHYLTRANSFERASE SMYD"/>
    <property type="match status" value="1"/>
</dbReference>
<evidence type="ECO:0000313" key="11">
    <source>
        <dbReference type="RefSeq" id="XP_031437138.1"/>
    </source>
</evidence>
<dbReference type="PROSITE" id="PS50280">
    <property type="entry name" value="SET"/>
    <property type="match status" value="1"/>
</dbReference>
<dbReference type="InterPro" id="IPR050869">
    <property type="entry name" value="H3K4_H4K5_MeTrfase"/>
</dbReference>
<dbReference type="FunFam" id="2.170.270.10:FF:000013">
    <property type="entry name" value="Histone-lysine N-methyltransferase SMYD1 isoform 1"/>
    <property type="match status" value="1"/>
</dbReference>
<keyword evidence="2 11" id="KW-0489">Methyltransferase</keyword>
<keyword evidence="10" id="KW-1185">Reference proteome</keyword>
<keyword evidence="4" id="KW-0949">S-adenosyl-L-methionine</keyword>
<dbReference type="GO" id="GO:0032259">
    <property type="term" value="P:methylation"/>
    <property type="evidence" value="ECO:0007669"/>
    <property type="project" value="UniProtKB-KW"/>
</dbReference>
<comment type="catalytic activity">
    <reaction evidence="8">
        <text>L-lysyl(4)-[histone H3] + 3 S-adenosyl-L-methionine = N(6),N(6),N(6)-trimethyl-L-lysyl(4)-[histone H3] + 3 S-adenosyl-L-homocysteine + 3 H(+)</text>
        <dbReference type="Rhea" id="RHEA:60260"/>
        <dbReference type="Rhea" id="RHEA-COMP:15537"/>
        <dbReference type="Rhea" id="RHEA-COMP:15547"/>
        <dbReference type="ChEBI" id="CHEBI:15378"/>
        <dbReference type="ChEBI" id="CHEBI:29969"/>
        <dbReference type="ChEBI" id="CHEBI:57856"/>
        <dbReference type="ChEBI" id="CHEBI:59789"/>
        <dbReference type="ChEBI" id="CHEBI:61961"/>
        <dbReference type="EC" id="2.1.1.354"/>
    </reaction>
</comment>
<dbReference type="Proteomes" id="UP000515152">
    <property type="component" value="Chromosome 15"/>
</dbReference>
<dbReference type="GO" id="GO:0008270">
    <property type="term" value="F:zinc ion binding"/>
    <property type="evidence" value="ECO:0007669"/>
    <property type="project" value="UniProtKB-KW"/>
</dbReference>
<gene>
    <name evidence="11" type="primary">LOC105902702</name>
</gene>
<dbReference type="OrthoDB" id="5945798at2759"/>
<dbReference type="InterPro" id="IPR001214">
    <property type="entry name" value="SET_dom"/>
</dbReference>
<dbReference type="InterPro" id="IPR046341">
    <property type="entry name" value="SET_dom_sf"/>
</dbReference>
<dbReference type="GO" id="GO:0140999">
    <property type="term" value="F:histone H3K4 trimethyltransferase activity"/>
    <property type="evidence" value="ECO:0007669"/>
    <property type="project" value="UniProtKB-EC"/>
</dbReference>
<keyword evidence="3" id="KW-0808">Transferase</keyword>
<evidence type="ECO:0000256" key="6">
    <source>
        <dbReference type="ARBA" id="ARBA00022771"/>
    </source>
</evidence>
<dbReference type="RefSeq" id="XP_031437138.1">
    <property type="nucleotide sequence ID" value="XM_031581278.2"/>
</dbReference>
<dbReference type="InterPro" id="IPR002893">
    <property type="entry name" value="Znf_MYND"/>
</dbReference>
<dbReference type="GO" id="GO:0005634">
    <property type="term" value="C:nucleus"/>
    <property type="evidence" value="ECO:0007669"/>
    <property type="project" value="TreeGrafter"/>
</dbReference>
<evidence type="ECO:0000256" key="3">
    <source>
        <dbReference type="ARBA" id="ARBA00022679"/>
    </source>
</evidence>
<evidence type="ECO:0000313" key="10">
    <source>
        <dbReference type="Proteomes" id="UP000515152"/>
    </source>
</evidence>
<dbReference type="KEGG" id="char:105902702"/>
<proteinExistence type="predicted"/>
<feature type="domain" description="SET" evidence="9">
    <location>
        <begin position="7"/>
        <end position="206"/>
    </location>
</feature>
<evidence type="ECO:0000256" key="8">
    <source>
        <dbReference type="ARBA" id="ARBA00047571"/>
    </source>
</evidence>
<dbReference type="Gene3D" id="1.25.40.10">
    <property type="entry name" value="Tetratricopeptide repeat domain"/>
    <property type="match status" value="1"/>
</dbReference>
<dbReference type="SUPFAM" id="SSF82199">
    <property type="entry name" value="SET domain"/>
    <property type="match status" value="1"/>
</dbReference>
<organism evidence="10 11">
    <name type="scientific">Clupea harengus</name>
    <name type="common">Atlantic herring</name>
    <dbReference type="NCBI Taxonomy" id="7950"/>
    <lineage>
        <taxon>Eukaryota</taxon>
        <taxon>Metazoa</taxon>
        <taxon>Chordata</taxon>
        <taxon>Craniata</taxon>
        <taxon>Vertebrata</taxon>
        <taxon>Euteleostomi</taxon>
        <taxon>Actinopterygii</taxon>
        <taxon>Neopterygii</taxon>
        <taxon>Teleostei</taxon>
        <taxon>Clupei</taxon>
        <taxon>Clupeiformes</taxon>
        <taxon>Clupeoidei</taxon>
        <taxon>Clupeidae</taxon>
        <taxon>Clupea</taxon>
    </lineage>
</organism>
<dbReference type="Gene3D" id="2.170.270.10">
    <property type="entry name" value="SET domain"/>
    <property type="match status" value="1"/>
</dbReference>
<evidence type="ECO:0000256" key="5">
    <source>
        <dbReference type="ARBA" id="ARBA00022723"/>
    </source>
</evidence>
<evidence type="ECO:0000256" key="2">
    <source>
        <dbReference type="ARBA" id="ARBA00022603"/>
    </source>
</evidence>
<evidence type="ECO:0000256" key="4">
    <source>
        <dbReference type="ARBA" id="ARBA00022691"/>
    </source>
</evidence>